<organism evidence="1 2">
    <name type="scientific">Flammeovirga aprica JL-4</name>
    <dbReference type="NCBI Taxonomy" id="694437"/>
    <lineage>
        <taxon>Bacteria</taxon>
        <taxon>Pseudomonadati</taxon>
        <taxon>Bacteroidota</taxon>
        <taxon>Cytophagia</taxon>
        <taxon>Cytophagales</taxon>
        <taxon>Flammeovirgaceae</taxon>
        <taxon>Flammeovirga</taxon>
    </lineage>
</organism>
<reference evidence="1 2" key="1">
    <citation type="submission" date="2020-04" db="EMBL/GenBank/DDBJ databases">
        <title>Flammeovirga sp. SR4, a novel species isolated from seawater.</title>
        <authorList>
            <person name="Wang X."/>
        </authorList>
    </citation>
    <scope>NUCLEOTIDE SEQUENCE [LARGE SCALE GENOMIC DNA]</scope>
    <source>
        <strain evidence="1 2">ATCC 23126</strain>
    </source>
</reference>
<evidence type="ECO:0000313" key="1">
    <source>
        <dbReference type="EMBL" id="NME70951.1"/>
    </source>
</evidence>
<protein>
    <submittedName>
        <fullName evidence="1">Uncharacterized protein</fullName>
    </submittedName>
</protein>
<gene>
    <name evidence="1" type="ORF">HHU12_23450</name>
</gene>
<dbReference type="RefSeq" id="WP_169659176.1">
    <property type="nucleotide sequence ID" value="NZ_JABANE010000080.1"/>
</dbReference>
<dbReference type="EMBL" id="JABANE010000080">
    <property type="protein sequence ID" value="NME70951.1"/>
    <property type="molecule type" value="Genomic_DNA"/>
</dbReference>
<keyword evidence="2" id="KW-1185">Reference proteome</keyword>
<comment type="caution">
    <text evidence="1">The sequence shown here is derived from an EMBL/GenBank/DDBJ whole genome shotgun (WGS) entry which is preliminary data.</text>
</comment>
<sequence length="116" mass="14004">MGNCEQKIGIFTLKRCENRAEHQCGDCNKYFCATHFTEHGFCKSCYSKRQDDGELYDDDSWYWFVHRRREYEAEDLELLMYSEMMLDEIDLMKEEFEEQGIDAYEFDEGDVSYFDS</sequence>
<evidence type="ECO:0000313" key="2">
    <source>
        <dbReference type="Proteomes" id="UP000576082"/>
    </source>
</evidence>
<name>A0A7X9RY97_9BACT</name>
<proteinExistence type="predicted"/>
<dbReference type="Proteomes" id="UP000576082">
    <property type="component" value="Unassembled WGS sequence"/>
</dbReference>
<accession>A0A7X9RY97</accession>
<dbReference type="AlphaFoldDB" id="A0A7X9RY97"/>